<feature type="region of interest" description="Disordered" evidence="12">
    <location>
        <begin position="412"/>
        <end position="484"/>
    </location>
</feature>
<evidence type="ECO:0000256" key="1">
    <source>
        <dbReference type="ARBA" id="ARBA00001166"/>
    </source>
</evidence>
<reference evidence="15 16" key="1">
    <citation type="journal article" date="2024" name="Front Chem Biol">
        <title>Unveiling the potential of Daldinia eschscholtzii MFLUCC 19-0629 through bioactivity and bioinformatics studies for enhanced sustainable agriculture production.</title>
        <authorList>
            <person name="Brooks S."/>
            <person name="Weaver J.A."/>
            <person name="Klomchit A."/>
            <person name="Alharthi S.A."/>
            <person name="Onlamun T."/>
            <person name="Nurani R."/>
            <person name="Vong T.K."/>
            <person name="Alberti F."/>
            <person name="Greco C."/>
        </authorList>
    </citation>
    <scope>NUCLEOTIDE SEQUENCE [LARGE SCALE GENOMIC DNA]</scope>
    <source>
        <strain evidence="15">MFLUCC 19-0629</strain>
    </source>
</reference>
<dbReference type="InterPro" id="IPR032819">
    <property type="entry name" value="TruB_C"/>
</dbReference>
<dbReference type="Gene3D" id="3.30.2350.10">
    <property type="entry name" value="Pseudouridine synthase"/>
    <property type="match status" value="1"/>
</dbReference>
<feature type="compositionally biased region" description="Low complexity" evidence="12">
    <location>
        <begin position="412"/>
        <end position="435"/>
    </location>
</feature>
<evidence type="ECO:0000256" key="2">
    <source>
        <dbReference type="ARBA" id="ARBA00001832"/>
    </source>
</evidence>
<evidence type="ECO:0000256" key="8">
    <source>
        <dbReference type="ARBA" id="ARBA00072225"/>
    </source>
</evidence>
<dbReference type="PANTHER" id="PTHR23127">
    <property type="entry name" value="CENTROMERE/MICROTUBULE BINDING PROTEIN CBF5"/>
    <property type="match status" value="1"/>
</dbReference>
<dbReference type="PANTHER" id="PTHR23127:SF0">
    <property type="entry name" value="H_ACA RIBONUCLEOPROTEIN COMPLEX SUBUNIT DKC1"/>
    <property type="match status" value="1"/>
</dbReference>
<dbReference type="GO" id="GO:0031118">
    <property type="term" value="P:rRNA pseudouridine synthesis"/>
    <property type="evidence" value="ECO:0007669"/>
    <property type="project" value="TreeGrafter"/>
</dbReference>
<dbReference type="Pfam" id="PF08068">
    <property type="entry name" value="DKCLD"/>
    <property type="match status" value="1"/>
</dbReference>
<keyword evidence="6" id="KW-0413">Isomerase</keyword>
<dbReference type="Pfam" id="PF01509">
    <property type="entry name" value="TruB_N"/>
    <property type="match status" value="1"/>
</dbReference>
<feature type="domain" description="Dyskerin-like" evidence="14">
    <location>
        <begin position="26"/>
        <end position="84"/>
    </location>
</feature>
<dbReference type="NCBIfam" id="NF003280">
    <property type="entry name" value="PRK04270.1"/>
    <property type="match status" value="1"/>
</dbReference>
<evidence type="ECO:0000256" key="7">
    <source>
        <dbReference type="ARBA" id="ARBA00056777"/>
    </source>
</evidence>
<dbReference type="InterPro" id="IPR036974">
    <property type="entry name" value="PUA_sf"/>
</dbReference>
<dbReference type="Proteomes" id="UP001369815">
    <property type="component" value="Unassembled WGS sequence"/>
</dbReference>
<dbReference type="GO" id="GO:1990481">
    <property type="term" value="P:mRNA pseudouridine synthesis"/>
    <property type="evidence" value="ECO:0007669"/>
    <property type="project" value="TreeGrafter"/>
</dbReference>
<comment type="catalytic activity">
    <reaction evidence="2">
        <text>uridine in snRNA = pseudouridine in snRNA</text>
        <dbReference type="Rhea" id="RHEA:51124"/>
        <dbReference type="Rhea" id="RHEA-COMP:12891"/>
        <dbReference type="Rhea" id="RHEA-COMP:12892"/>
        <dbReference type="ChEBI" id="CHEBI:65314"/>
        <dbReference type="ChEBI" id="CHEBI:65315"/>
    </reaction>
</comment>
<dbReference type="InterPro" id="IPR002478">
    <property type="entry name" value="PUA"/>
</dbReference>
<evidence type="ECO:0000256" key="10">
    <source>
        <dbReference type="ARBA" id="ARBA00081789"/>
    </source>
</evidence>
<comment type="caution">
    <text evidence="15">The sequence shown here is derived from an EMBL/GenBank/DDBJ whole genome shotgun (WGS) entry which is preliminary data.</text>
</comment>
<dbReference type="NCBIfam" id="TIGR00425">
    <property type="entry name" value="CBF5"/>
    <property type="match status" value="1"/>
</dbReference>
<evidence type="ECO:0000256" key="9">
    <source>
        <dbReference type="ARBA" id="ARBA00077661"/>
    </source>
</evidence>
<dbReference type="InterPro" id="IPR020103">
    <property type="entry name" value="PsdUridine_synth_cat_dom_sf"/>
</dbReference>
<dbReference type="InterPro" id="IPR015947">
    <property type="entry name" value="PUA-like_sf"/>
</dbReference>
<evidence type="ECO:0000256" key="4">
    <source>
        <dbReference type="ARBA" id="ARBA00008999"/>
    </source>
</evidence>
<evidence type="ECO:0000256" key="12">
    <source>
        <dbReference type="SAM" id="MobiDB-lite"/>
    </source>
</evidence>
<dbReference type="SMART" id="SM00359">
    <property type="entry name" value="PUA"/>
    <property type="match status" value="1"/>
</dbReference>
<dbReference type="NCBIfam" id="TIGR00451">
    <property type="entry name" value="unchar_dom_2"/>
    <property type="match status" value="1"/>
</dbReference>
<comment type="function">
    <text evidence="7">Catalytic subunit of H/ACA small nucleolar ribonucleoprotein (H/ACA snoRNP) complex, which catalyzes pseudouridylation of rRNA. This involves the isomerization of uridine such that the ribose is subsequently attached to C5, instead of the normal N1. Pseudouridine ('psi') residues may serve to stabilize the conformation of rRNAs and play a central role in ribosomal RNA processing. The H/ACA snoRNP complex also mediates pseudouridylation of other types of RNAs. Catalyzes pseudouridylation at position 93 in U2 snRNA. Also catalyzes pseudouridylation of mRNAs; H/ACA-type snoRNAs probably guide pseudouridylation of mRNAs.</text>
</comment>
<evidence type="ECO:0000259" key="14">
    <source>
        <dbReference type="SMART" id="SM01136"/>
    </source>
</evidence>
<dbReference type="Gene3D" id="2.30.130.10">
    <property type="entry name" value="PUA domain"/>
    <property type="match status" value="1"/>
</dbReference>
<dbReference type="AlphaFoldDB" id="A0AAX6MH38"/>
<dbReference type="InterPro" id="IPR004521">
    <property type="entry name" value="Uncharacterised_CHP00451"/>
</dbReference>
<dbReference type="Pfam" id="PF16198">
    <property type="entry name" value="TruB_C_2"/>
    <property type="match status" value="1"/>
</dbReference>
<evidence type="ECO:0000313" key="16">
    <source>
        <dbReference type="Proteomes" id="UP001369815"/>
    </source>
</evidence>
<organism evidence="15 16">
    <name type="scientific">Daldinia eschscholtzii</name>
    <dbReference type="NCBI Taxonomy" id="292717"/>
    <lineage>
        <taxon>Eukaryota</taxon>
        <taxon>Fungi</taxon>
        <taxon>Dikarya</taxon>
        <taxon>Ascomycota</taxon>
        <taxon>Pezizomycotina</taxon>
        <taxon>Sordariomycetes</taxon>
        <taxon>Xylariomycetidae</taxon>
        <taxon>Xylariales</taxon>
        <taxon>Hypoxylaceae</taxon>
        <taxon>Daldinia</taxon>
    </lineage>
</organism>
<dbReference type="PROSITE" id="PS50890">
    <property type="entry name" value="PUA"/>
    <property type="match status" value="1"/>
</dbReference>
<evidence type="ECO:0000256" key="11">
    <source>
        <dbReference type="ARBA" id="ARBA00082909"/>
    </source>
</evidence>
<feature type="domain" description="PUA" evidence="13">
    <location>
        <begin position="276"/>
        <end position="350"/>
    </location>
</feature>
<evidence type="ECO:0000313" key="15">
    <source>
        <dbReference type="EMBL" id="KAK6951763.1"/>
    </source>
</evidence>
<dbReference type="SMART" id="SM01136">
    <property type="entry name" value="DKCLD"/>
    <property type="match status" value="1"/>
</dbReference>
<name>A0AAX6MH38_9PEZI</name>
<evidence type="ECO:0000259" key="13">
    <source>
        <dbReference type="SMART" id="SM00359"/>
    </source>
</evidence>
<accession>A0AAX6MH38</accession>
<feature type="compositionally biased region" description="Basic and acidic residues" evidence="12">
    <location>
        <begin position="446"/>
        <end position="456"/>
    </location>
</feature>
<dbReference type="InterPro" id="IPR012960">
    <property type="entry name" value="Dyskerin-like"/>
</dbReference>
<evidence type="ECO:0000256" key="3">
    <source>
        <dbReference type="ARBA" id="ARBA00001896"/>
    </source>
</evidence>
<dbReference type="FunFam" id="3.30.2350.10:FF:000001">
    <property type="entry name" value="H/ACA ribonucleoprotein complex subunit CBF5"/>
    <property type="match status" value="1"/>
</dbReference>
<dbReference type="SUPFAM" id="SSF55120">
    <property type="entry name" value="Pseudouridine synthase"/>
    <property type="match status" value="1"/>
</dbReference>
<dbReference type="GO" id="GO:0003723">
    <property type="term" value="F:RNA binding"/>
    <property type="evidence" value="ECO:0007669"/>
    <property type="project" value="InterPro"/>
</dbReference>
<dbReference type="CDD" id="cd21148">
    <property type="entry name" value="PUA_Cbf5"/>
    <property type="match status" value="1"/>
</dbReference>
<evidence type="ECO:0000256" key="6">
    <source>
        <dbReference type="ARBA" id="ARBA00023235"/>
    </source>
</evidence>
<dbReference type="Pfam" id="PF01472">
    <property type="entry name" value="PUA"/>
    <property type="match status" value="1"/>
</dbReference>
<gene>
    <name evidence="15" type="primary">CBF5</name>
    <name evidence="15" type="ORF">Daesc_006286</name>
</gene>
<dbReference type="GO" id="GO:0031429">
    <property type="term" value="C:box H/ACA snoRNP complex"/>
    <property type="evidence" value="ECO:0007669"/>
    <property type="project" value="TreeGrafter"/>
</dbReference>
<dbReference type="GO" id="GO:0009982">
    <property type="term" value="F:pseudouridine synthase activity"/>
    <property type="evidence" value="ECO:0007669"/>
    <property type="project" value="InterPro"/>
</dbReference>
<dbReference type="InterPro" id="IPR002501">
    <property type="entry name" value="PsdUridine_synth_N"/>
</dbReference>
<sequence length="484" mass="53428">MASKDDIKPKEDEFSIKPTAVTPSVDTSTWPLLLKNYDKLLVRTGHFTPIPNGSSPLTRDLKSYISSGVINLDKPSNPSSHEVVAWVKRILRVEKTGHSGTLDPKVTGCLIVCIDRATRLVKSQQGAGKEYVAVIRLHDKLPGGEAQFSRALETLTGALFQRPPLISAVKRQLRIRTIHESRVIEFDNDRHLGIFWVSCEAGTYIRTLCVHMGLLLGVGAHMQELRRVRSGAMDETKDLVTLHDVLDAQWMMDNTRDESYLRKVIAPLETLLTSYKRIVVKDSTVNAICYGAKLMIPGLLRYEDGIEVHEEVVLMTTKGEAIALGIAMMSTVEMSSCDHGVVAKVKRCIMERDLYPRRWGLGPTATEKKKLKASGKLDKYGRANEATPAKWTSEYKDYSAPVDGVAPAPAADVSMTEAPAETPAKEAASSPAPAAADDDKKKRKKHDGETAEEKAERKRRKAEKKAAKEAKRASLGKKDDSDSD</sequence>
<dbReference type="GO" id="GO:0000495">
    <property type="term" value="P:box H/ACA sno(s)RNA 3'-end processing"/>
    <property type="evidence" value="ECO:0007669"/>
    <property type="project" value="TreeGrafter"/>
</dbReference>
<dbReference type="CDD" id="cd02572">
    <property type="entry name" value="PseudoU_synth_hDyskerin"/>
    <property type="match status" value="1"/>
</dbReference>
<dbReference type="EMBL" id="JBANMG010000006">
    <property type="protein sequence ID" value="KAK6951763.1"/>
    <property type="molecule type" value="Genomic_DNA"/>
</dbReference>
<protein>
    <recommendedName>
        <fullName evidence="5">H/ACA ribonucleoprotein complex subunit CBF5</fullName>
    </recommendedName>
    <alternativeName>
        <fullName evidence="9">Centromere-binding factor 5</fullName>
    </alternativeName>
    <alternativeName>
        <fullName evidence="8">H/ACA ribonucleoprotein complex subunit cbf5</fullName>
    </alternativeName>
    <alternativeName>
        <fullName evidence="11">H/ACA snoRNP protein CBF5</fullName>
    </alternativeName>
    <alternativeName>
        <fullName evidence="10">Small nucleolar RNP protein CBF5</fullName>
    </alternativeName>
</protein>
<evidence type="ECO:0000256" key="5">
    <source>
        <dbReference type="ARBA" id="ARBA00019272"/>
    </source>
</evidence>
<comment type="catalytic activity">
    <reaction evidence="1">
        <text>a uridine in mRNA = a pseudouridine in mRNA</text>
        <dbReference type="Rhea" id="RHEA:56644"/>
        <dbReference type="Rhea" id="RHEA-COMP:14658"/>
        <dbReference type="Rhea" id="RHEA-COMP:14659"/>
        <dbReference type="ChEBI" id="CHEBI:65314"/>
        <dbReference type="ChEBI" id="CHEBI:65315"/>
    </reaction>
</comment>
<comment type="similarity">
    <text evidence="4">Belongs to the pseudouridine synthase TruB family.</text>
</comment>
<dbReference type="GO" id="GO:0031120">
    <property type="term" value="P:snRNA pseudouridine synthesis"/>
    <property type="evidence" value="ECO:0007669"/>
    <property type="project" value="TreeGrafter"/>
</dbReference>
<keyword evidence="16" id="KW-1185">Reference proteome</keyword>
<proteinExistence type="inferred from homology"/>
<dbReference type="SUPFAM" id="SSF88697">
    <property type="entry name" value="PUA domain-like"/>
    <property type="match status" value="1"/>
</dbReference>
<comment type="catalytic activity">
    <reaction evidence="3">
        <text>uridine in 5S rRNA = pseudouridine in 5S rRNA</text>
        <dbReference type="Rhea" id="RHEA:47036"/>
        <dbReference type="Rhea" id="RHEA-COMP:11730"/>
        <dbReference type="Rhea" id="RHEA-COMP:11731"/>
        <dbReference type="ChEBI" id="CHEBI:65314"/>
        <dbReference type="ChEBI" id="CHEBI:65315"/>
    </reaction>
</comment>
<feature type="compositionally biased region" description="Basic and acidic residues" evidence="12">
    <location>
        <begin position="464"/>
        <end position="484"/>
    </location>
</feature>
<dbReference type="InterPro" id="IPR004802">
    <property type="entry name" value="tRNA_PsdUridine_synth_B_fam"/>
</dbReference>